<protein>
    <submittedName>
        <fullName evidence="2">Uncharacterized protein</fullName>
    </submittedName>
</protein>
<gene>
    <name evidence="2" type="ORF">FSB_LOCUS31276</name>
</gene>
<feature type="region of interest" description="Disordered" evidence="1">
    <location>
        <begin position="1"/>
        <end position="29"/>
    </location>
</feature>
<reference evidence="2" key="1">
    <citation type="submission" date="2018-02" db="EMBL/GenBank/DDBJ databases">
        <authorList>
            <person name="Cohen D.B."/>
            <person name="Kent A.D."/>
        </authorList>
    </citation>
    <scope>NUCLEOTIDE SEQUENCE</scope>
</reference>
<proteinExistence type="predicted"/>
<evidence type="ECO:0000256" key="1">
    <source>
        <dbReference type="SAM" id="MobiDB-lite"/>
    </source>
</evidence>
<organism evidence="2">
    <name type="scientific">Fagus sylvatica</name>
    <name type="common">Beechnut</name>
    <dbReference type="NCBI Taxonomy" id="28930"/>
    <lineage>
        <taxon>Eukaryota</taxon>
        <taxon>Viridiplantae</taxon>
        <taxon>Streptophyta</taxon>
        <taxon>Embryophyta</taxon>
        <taxon>Tracheophyta</taxon>
        <taxon>Spermatophyta</taxon>
        <taxon>Magnoliopsida</taxon>
        <taxon>eudicotyledons</taxon>
        <taxon>Gunneridae</taxon>
        <taxon>Pentapetalae</taxon>
        <taxon>rosids</taxon>
        <taxon>fabids</taxon>
        <taxon>Fagales</taxon>
        <taxon>Fagaceae</taxon>
        <taxon>Fagus</taxon>
    </lineage>
</organism>
<accession>A0A2N9GVS6</accession>
<name>A0A2N9GVS6_FAGSY</name>
<evidence type="ECO:0000313" key="2">
    <source>
        <dbReference type="EMBL" id="SPD03394.1"/>
    </source>
</evidence>
<dbReference type="AlphaFoldDB" id="A0A2N9GVS6"/>
<sequence>MTHGTGTHGARHPARRPTAAPRQHRRDDASVLTRSCLLRSSPPCLLSWSSSVPVLLPTLLL</sequence>
<dbReference type="EMBL" id="OIVN01002412">
    <property type="protein sequence ID" value="SPD03394.1"/>
    <property type="molecule type" value="Genomic_DNA"/>
</dbReference>